<protein>
    <submittedName>
        <fullName evidence="1">Uncharacterized protein</fullName>
    </submittedName>
</protein>
<name>A0AAD8E412_DIPPU</name>
<feature type="non-terminal residue" evidence="1">
    <location>
        <position position="137"/>
    </location>
</feature>
<reference evidence="1" key="1">
    <citation type="journal article" date="2023" name="IScience">
        <title>Live-bearing cockroach genome reveals convergent evolutionary mechanisms linked to viviparity in insects and beyond.</title>
        <authorList>
            <person name="Fouks B."/>
            <person name="Harrison M.C."/>
            <person name="Mikhailova A.A."/>
            <person name="Marchal E."/>
            <person name="English S."/>
            <person name="Carruthers M."/>
            <person name="Jennings E.C."/>
            <person name="Chiamaka E.L."/>
            <person name="Frigard R.A."/>
            <person name="Pippel M."/>
            <person name="Attardo G.M."/>
            <person name="Benoit J.B."/>
            <person name="Bornberg-Bauer E."/>
            <person name="Tobe S.S."/>
        </authorList>
    </citation>
    <scope>NUCLEOTIDE SEQUENCE</scope>
    <source>
        <tissue evidence="1">Testes</tissue>
    </source>
</reference>
<gene>
    <name evidence="1" type="ORF">L9F63_007021</name>
</gene>
<sequence length="137" mass="15851">DKLLLTPNNDRPYIYIKLYWKRTCKRKFFVFPFSLLTSGEEEPKTLVRVREPTAYVAFKCSCTFLCYLLDNTVARLLPNLSKYCCTKPSSSRVVTQLCSLINIIHHVALIHSFQEKVPYLINSARGQCETNGKHSTR</sequence>
<evidence type="ECO:0000313" key="2">
    <source>
        <dbReference type="Proteomes" id="UP001233999"/>
    </source>
</evidence>
<comment type="caution">
    <text evidence="1">The sequence shown here is derived from an EMBL/GenBank/DDBJ whole genome shotgun (WGS) entry which is preliminary data.</text>
</comment>
<feature type="non-terminal residue" evidence="1">
    <location>
        <position position="1"/>
    </location>
</feature>
<dbReference type="Proteomes" id="UP001233999">
    <property type="component" value="Unassembled WGS sequence"/>
</dbReference>
<evidence type="ECO:0000313" key="1">
    <source>
        <dbReference type="EMBL" id="KAJ9576056.1"/>
    </source>
</evidence>
<proteinExistence type="predicted"/>
<accession>A0AAD8E412</accession>
<keyword evidence="2" id="KW-1185">Reference proteome</keyword>
<dbReference type="EMBL" id="JASPKZ010009809">
    <property type="protein sequence ID" value="KAJ9576056.1"/>
    <property type="molecule type" value="Genomic_DNA"/>
</dbReference>
<organism evidence="1 2">
    <name type="scientific">Diploptera punctata</name>
    <name type="common">Pacific beetle cockroach</name>
    <dbReference type="NCBI Taxonomy" id="6984"/>
    <lineage>
        <taxon>Eukaryota</taxon>
        <taxon>Metazoa</taxon>
        <taxon>Ecdysozoa</taxon>
        <taxon>Arthropoda</taxon>
        <taxon>Hexapoda</taxon>
        <taxon>Insecta</taxon>
        <taxon>Pterygota</taxon>
        <taxon>Neoptera</taxon>
        <taxon>Polyneoptera</taxon>
        <taxon>Dictyoptera</taxon>
        <taxon>Blattodea</taxon>
        <taxon>Blaberoidea</taxon>
        <taxon>Blaberidae</taxon>
        <taxon>Diplopterinae</taxon>
        <taxon>Diploptera</taxon>
    </lineage>
</organism>
<dbReference type="AlphaFoldDB" id="A0AAD8E412"/>
<reference evidence="1" key="2">
    <citation type="submission" date="2023-05" db="EMBL/GenBank/DDBJ databases">
        <authorList>
            <person name="Fouks B."/>
        </authorList>
    </citation>
    <scope>NUCLEOTIDE SEQUENCE</scope>
    <source>
        <strain evidence="1">Stay&amp;Tobe</strain>
        <tissue evidence="1">Testes</tissue>
    </source>
</reference>